<dbReference type="CDD" id="cd01949">
    <property type="entry name" value="GGDEF"/>
    <property type="match status" value="1"/>
</dbReference>
<evidence type="ECO:0000313" key="5">
    <source>
        <dbReference type="EMBL" id="MBP1932980.1"/>
    </source>
</evidence>
<dbReference type="InterPro" id="IPR012226">
    <property type="entry name" value="Diguanyl_cyclase/Pdiesterase"/>
</dbReference>
<dbReference type="Gene3D" id="3.30.450.20">
    <property type="entry name" value="PAS domain"/>
    <property type="match status" value="2"/>
</dbReference>
<dbReference type="NCBIfam" id="TIGR00254">
    <property type="entry name" value="GGDEF"/>
    <property type="match status" value="1"/>
</dbReference>
<dbReference type="Gene3D" id="3.20.20.450">
    <property type="entry name" value="EAL domain"/>
    <property type="match status" value="1"/>
</dbReference>
<gene>
    <name evidence="5" type="ORF">J2Z37_002991</name>
</gene>
<sequence>MNILDIPQISQIFQHTTQGIMLTDEQGTILSVNQAVTRVTGYLPEEIIGKNPRILQSGRQSLSFYQQMWKEVGENGSWQGEVWNKRKTGEEYLQWLNLISIRNENEQPLHYIAILSDMTEQKKQEESLLLAHKVIENTFEGVMITDGQKKIISVNPAFMKVTGYSAEEAIGQNPRFLQSGRQNLDFYRNMWITIYQKGGWQGEIWNRRKNGDIYPEWLSISAVKNGSGQVTNYVGVFSDISERKRAEERLEQLAHYDLLTGLPNRFLFNEKLKSALFHARRYKHYVALLFIDLDRFKTVNDTLGHAIGDRLLRLAGERLVDCLRREDIVSRWGGDEFTVLLDNIQMVEHVARIAAKITQSISRPFHIEGQEIRVTPSIGISVYPNDGIEIDELMNHADTAMYLAKERGNTYQFYTSEIGESSSKLVELEVRLRKALDQNEFQLYYQPKVSLESGTLEGLEALLRWKQPENGWVSPSEFIPLAEKTGLIRPIGEWVLRTVCRHCKLWKQQGFPPIRVSINLSMSQFQQENWVQTIYRILQEEEVSPKSIELELTESTIMHDPESIISMLKELKSVGIHLSIDDFGTGYSSLSYLKRLPIDILKIDKSFVQDLSENAEDAMIIKAIISLAHSLDLKVVAEGVEQKDQLRFLESEGCDMAQGYLFSRPLAAEQIPAMFAEFGW</sequence>
<dbReference type="Pfam" id="PF00990">
    <property type="entry name" value="GGDEF"/>
    <property type="match status" value="1"/>
</dbReference>
<dbReference type="CDD" id="cd01948">
    <property type="entry name" value="EAL"/>
    <property type="match status" value="1"/>
</dbReference>
<dbReference type="PROSITE" id="PS50113">
    <property type="entry name" value="PAC"/>
    <property type="match status" value="2"/>
</dbReference>
<dbReference type="InterPro" id="IPR029787">
    <property type="entry name" value="Nucleotide_cyclase"/>
</dbReference>
<dbReference type="CDD" id="cd00130">
    <property type="entry name" value="PAS"/>
    <property type="match status" value="2"/>
</dbReference>
<dbReference type="InterPro" id="IPR035965">
    <property type="entry name" value="PAS-like_dom_sf"/>
</dbReference>
<feature type="domain" description="EAL" evidence="3">
    <location>
        <begin position="425"/>
        <end position="679"/>
    </location>
</feature>
<feature type="domain" description="PAC" evidence="2">
    <location>
        <begin position="200"/>
        <end position="252"/>
    </location>
</feature>
<dbReference type="PROSITE" id="PS50887">
    <property type="entry name" value="GGDEF"/>
    <property type="match status" value="1"/>
</dbReference>
<dbReference type="SUPFAM" id="SSF55785">
    <property type="entry name" value="PYP-like sensor domain (PAS domain)"/>
    <property type="match status" value="2"/>
</dbReference>
<accession>A0ABS4GT07</accession>
<dbReference type="SMART" id="SM00091">
    <property type="entry name" value="PAS"/>
    <property type="match status" value="2"/>
</dbReference>
<dbReference type="InterPro" id="IPR035919">
    <property type="entry name" value="EAL_sf"/>
</dbReference>
<dbReference type="InterPro" id="IPR001610">
    <property type="entry name" value="PAC"/>
</dbReference>
<dbReference type="PANTHER" id="PTHR44757:SF2">
    <property type="entry name" value="BIOFILM ARCHITECTURE MAINTENANCE PROTEIN MBAA"/>
    <property type="match status" value="1"/>
</dbReference>
<feature type="domain" description="PAC" evidence="2">
    <location>
        <begin position="78"/>
        <end position="130"/>
    </location>
</feature>
<dbReference type="NCBIfam" id="TIGR00229">
    <property type="entry name" value="sensory_box"/>
    <property type="match status" value="2"/>
</dbReference>
<dbReference type="InterPro" id="IPR000700">
    <property type="entry name" value="PAS-assoc_C"/>
</dbReference>
<evidence type="ECO:0000259" key="1">
    <source>
        <dbReference type="PROSITE" id="PS50112"/>
    </source>
</evidence>
<dbReference type="SMART" id="SM00052">
    <property type="entry name" value="EAL"/>
    <property type="match status" value="1"/>
</dbReference>
<dbReference type="Pfam" id="PF00563">
    <property type="entry name" value="EAL"/>
    <property type="match status" value="1"/>
</dbReference>
<dbReference type="PROSITE" id="PS50112">
    <property type="entry name" value="PAS"/>
    <property type="match status" value="2"/>
</dbReference>
<evidence type="ECO:0000259" key="2">
    <source>
        <dbReference type="PROSITE" id="PS50113"/>
    </source>
</evidence>
<evidence type="ECO:0000313" key="6">
    <source>
        <dbReference type="Proteomes" id="UP001519343"/>
    </source>
</evidence>
<dbReference type="InterPro" id="IPR001633">
    <property type="entry name" value="EAL_dom"/>
</dbReference>
<dbReference type="EMBL" id="JAGGKT010000009">
    <property type="protein sequence ID" value="MBP1932980.1"/>
    <property type="molecule type" value="Genomic_DNA"/>
</dbReference>
<dbReference type="SUPFAM" id="SSF141868">
    <property type="entry name" value="EAL domain-like"/>
    <property type="match status" value="1"/>
</dbReference>
<dbReference type="PROSITE" id="PS50883">
    <property type="entry name" value="EAL"/>
    <property type="match status" value="1"/>
</dbReference>
<feature type="domain" description="GGDEF" evidence="4">
    <location>
        <begin position="284"/>
        <end position="417"/>
    </location>
</feature>
<comment type="caution">
    <text evidence="5">The sequence shown here is derived from an EMBL/GenBank/DDBJ whole genome shotgun (WGS) entry which is preliminary data.</text>
</comment>
<dbReference type="PIRSF" id="PIRSF005925">
    <property type="entry name" value="Dos"/>
    <property type="match status" value="1"/>
</dbReference>
<dbReference type="InterPro" id="IPR000160">
    <property type="entry name" value="GGDEF_dom"/>
</dbReference>
<reference evidence="5 6" key="1">
    <citation type="submission" date="2021-03" db="EMBL/GenBank/DDBJ databases">
        <title>Genomic Encyclopedia of Type Strains, Phase IV (KMG-IV): sequencing the most valuable type-strain genomes for metagenomic binning, comparative biology and taxonomic classification.</title>
        <authorList>
            <person name="Goeker M."/>
        </authorList>
    </citation>
    <scope>NUCLEOTIDE SEQUENCE [LARGE SCALE GENOMIC DNA]</scope>
    <source>
        <strain evidence="5 6">DSM 24738</strain>
    </source>
</reference>
<feature type="domain" description="PAS" evidence="1">
    <location>
        <begin position="5"/>
        <end position="51"/>
    </location>
</feature>
<proteinExistence type="predicted"/>
<dbReference type="SUPFAM" id="SSF55073">
    <property type="entry name" value="Nucleotide cyclase"/>
    <property type="match status" value="1"/>
</dbReference>
<name>A0ABS4GT07_9BACL</name>
<dbReference type="InterPro" id="IPR043128">
    <property type="entry name" value="Rev_trsase/Diguanyl_cyclase"/>
</dbReference>
<evidence type="ECO:0000259" key="3">
    <source>
        <dbReference type="PROSITE" id="PS50883"/>
    </source>
</evidence>
<dbReference type="PANTHER" id="PTHR44757">
    <property type="entry name" value="DIGUANYLATE CYCLASE DGCP"/>
    <property type="match status" value="1"/>
</dbReference>
<protein>
    <submittedName>
        <fullName evidence="5">Diguanylate cyclase (GGDEF)-like protein/PAS domain S-box-containing protein</fullName>
    </submittedName>
</protein>
<dbReference type="SMART" id="SM00086">
    <property type="entry name" value="PAC"/>
    <property type="match status" value="2"/>
</dbReference>
<dbReference type="Pfam" id="PF13426">
    <property type="entry name" value="PAS_9"/>
    <property type="match status" value="2"/>
</dbReference>
<dbReference type="InterPro" id="IPR000014">
    <property type="entry name" value="PAS"/>
</dbReference>
<dbReference type="InterPro" id="IPR052155">
    <property type="entry name" value="Biofilm_reg_signaling"/>
</dbReference>
<keyword evidence="6" id="KW-1185">Reference proteome</keyword>
<evidence type="ECO:0000259" key="4">
    <source>
        <dbReference type="PROSITE" id="PS50887"/>
    </source>
</evidence>
<dbReference type="RefSeq" id="WP_209811017.1">
    <property type="nucleotide sequence ID" value="NZ_JAGGKT010000009.1"/>
</dbReference>
<feature type="domain" description="PAS" evidence="1">
    <location>
        <begin position="133"/>
        <end position="173"/>
    </location>
</feature>
<dbReference type="Gene3D" id="3.30.70.270">
    <property type="match status" value="1"/>
</dbReference>
<dbReference type="SMART" id="SM00267">
    <property type="entry name" value="GGDEF"/>
    <property type="match status" value="1"/>
</dbReference>
<dbReference type="Proteomes" id="UP001519343">
    <property type="component" value="Unassembled WGS sequence"/>
</dbReference>
<organism evidence="5 6">
    <name type="scientific">Ammoniphilus resinae</name>
    <dbReference type="NCBI Taxonomy" id="861532"/>
    <lineage>
        <taxon>Bacteria</taxon>
        <taxon>Bacillati</taxon>
        <taxon>Bacillota</taxon>
        <taxon>Bacilli</taxon>
        <taxon>Bacillales</taxon>
        <taxon>Paenibacillaceae</taxon>
        <taxon>Aneurinibacillus group</taxon>
        <taxon>Ammoniphilus</taxon>
    </lineage>
</organism>